<evidence type="ECO:0000313" key="3">
    <source>
        <dbReference type="Proteomes" id="UP001301350"/>
    </source>
</evidence>
<keyword evidence="3" id="KW-1185">Reference proteome</keyword>
<dbReference type="GO" id="GO:0005829">
    <property type="term" value="C:cytosol"/>
    <property type="evidence" value="ECO:0007669"/>
    <property type="project" value="UniProtKB-SubCell"/>
</dbReference>
<protein>
    <recommendedName>
        <fullName evidence="1">Cytosolic endo-beta-N-acetylglucosaminidase TIM barrel domain-containing protein</fullName>
    </recommendedName>
</protein>
<gene>
    <name evidence="2" type="ORF">CDCA_CDCA06G1770</name>
</gene>
<evidence type="ECO:0000313" key="2">
    <source>
        <dbReference type="EMBL" id="KAK4535745.1"/>
    </source>
</evidence>
<reference evidence="2 3" key="1">
    <citation type="submission" date="2022-07" db="EMBL/GenBank/DDBJ databases">
        <title>Genome-wide signatures of adaptation to extreme environments.</title>
        <authorList>
            <person name="Cho C.H."/>
            <person name="Yoon H.S."/>
        </authorList>
    </citation>
    <scope>NUCLEOTIDE SEQUENCE [LARGE SCALE GENOMIC DNA]</scope>
    <source>
        <strain evidence="2 3">DBV 063 E5</strain>
    </source>
</reference>
<dbReference type="InterPro" id="IPR032979">
    <property type="entry name" value="ENGase"/>
</dbReference>
<dbReference type="AlphaFoldDB" id="A0AAV9ITX6"/>
<dbReference type="PANTHER" id="PTHR13246">
    <property type="entry name" value="ENDO BETA N-ACETYLGLUCOSAMINIDASE"/>
    <property type="match status" value="1"/>
</dbReference>
<dbReference type="Pfam" id="PF03644">
    <property type="entry name" value="Glyco_hydro_85"/>
    <property type="match status" value="1"/>
</dbReference>
<feature type="domain" description="Cytosolic endo-beta-N-acetylglucosaminidase TIM barrel" evidence="1">
    <location>
        <begin position="82"/>
        <end position="349"/>
    </location>
</feature>
<organism evidence="2 3">
    <name type="scientific">Cyanidium caldarium</name>
    <name type="common">Red alga</name>
    <dbReference type="NCBI Taxonomy" id="2771"/>
    <lineage>
        <taxon>Eukaryota</taxon>
        <taxon>Rhodophyta</taxon>
        <taxon>Bangiophyceae</taxon>
        <taxon>Cyanidiales</taxon>
        <taxon>Cyanidiaceae</taxon>
        <taxon>Cyanidium</taxon>
    </lineage>
</organism>
<name>A0AAV9ITX6_CYACA</name>
<evidence type="ECO:0000259" key="1">
    <source>
        <dbReference type="Pfam" id="PF03644"/>
    </source>
</evidence>
<dbReference type="InterPro" id="IPR005201">
    <property type="entry name" value="TIM_ENGase"/>
</dbReference>
<dbReference type="PANTHER" id="PTHR13246:SF1">
    <property type="entry name" value="CYTOSOLIC ENDO-BETA-N-ACETYLGLUCOSAMINIDASE"/>
    <property type="match status" value="1"/>
</dbReference>
<sequence>MAQAEGKPRRHDTSCAPFFFRRISDLLQWDDQTPTIPRERISQVPYRNRGERSRGRLLLCHDCAHNYSAADCHGVHGADGGDTAYRFREWSFVDDFVYFSHHRVSLPPTGWIEAAHRHGSRCLGTVLFEHEAGEKDLAVVLNLRVLFYVVFKLARLAQLYGFDGWLLNVEAPLPPDAPASPANHARSPRNGVRDRPPITTLTSAHLLSVFIAALREQLHRCVGRHAAVIWYDAVTVDGRVMHQSQLNEKNSAFFAVASALYTDYGWSRAVDVEASVQQALALNRLRWEIYLGVDVYGRGRMPGGGRWRTYEAVDMALQYGTSVALFAPAWTTTAVAAAALQLPESVLSAEEAALAFWHYQRVLPQEREPSPSSPLSTQVAAWKRAPRLWPDRVLLTDADLPVDTAFQPGWQSGRYYDMRRCQLQPNYLREWLASVNDAAAAERLEMRWTEPSAQPGYFQVSCPRQLGSRPTDAYAVLRFMRVRLRPPLCLSYTLRIPRQYADRREAMALGLVTNRNRLLVLQLARAEGAGSNRSSPVPLWLGDTCEPLTFCAVEVRPPDEVRCEAAGRDEVLETRVYSVTREERPLVITDFVIIVGDIGMSGSGWAQRRHRLGLSYARADESLKFGLQRLTLCRR</sequence>
<dbReference type="Gene3D" id="3.20.20.80">
    <property type="entry name" value="Glycosidases"/>
    <property type="match status" value="1"/>
</dbReference>
<dbReference type="Proteomes" id="UP001301350">
    <property type="component" value="Unassembled WGS sequence"/>
</dbReference>
<dbReference type="EMBL" id="JANCYW010000006">
    <property type="protein sequence ID" value="KAK4535745.1"/>
    <property type="molecule type" value="Genomic_DNA"/>
</dbReference>
<comment type="caution">
    <text evidence="2">The sequence shown here is derived from an EMBL/GenBank/DDBJ whole genome shotgun (WGS) entry which is preliminary data.</text>
</comment>
<accession>A0AAV9ITX6</accession>
<proteinExistence type="predicted"/>
<dbReference type="GO" id="GO:0033925">
    <property type="term" value="F:mannosyl-glycoprotein endo-beta-N-acetylglucosaminidase activity"/>
    <property type="evidence" value="ECO:0007669"/>
    <property type="project" value="UniProtKB-EC"/>
</dbReference>